<feature type="region of interest" description="Disordered" evidence="1">
    <location>
        <begin position="22"/>
        <end position="46"/>
    </location>
</feature>
<name>A0AAV7UE16_PLEWA</name>
<dbReference type="Proteomes" id="UP001066276">
    <property type="component" value="Chromosome 3_1"/>
</dbReference>
<comment type="caution">
    <text evidence="2">The sequence shown here is derived from an EMBL/GenBank/DDBJ whole genome shotgun (WGS) entry which is preliminary data.</text>
</comment>
<gene>
    <name evidence="2" type="ORF">NDU88_003937</name>
</gene>
<evidence type="ECO:0000256" key="1">
    <source>
        <dbReference type="SAM" id="MobiDB-lite"/>
    </source>
</evidence>
<keyword evidence="3" id="KW-1185">Reference proteome</keyword>
<proteinExistence type="predicted"/>
<reference evidence="2" key="1">
    <citation type="journal article" date="2022" name="bioRxiv">
        <title>Sequencing and chromosome-scale assembly of the giantPleurodeles waltlgenome.</title>
        <authorList>
            <person name="Brown T."/>
            <person name="Elewa A."/>
            <person name="Iarovenko S."/>
            <person name="Subramanian E."/>
            <person name="Araus A.J."/>
            <person name="Petzold A."/>
            <person name="Susuki M."/>
            <person name="Suzuki K.-i.T."/>
            <person name="Hayashi T."/>
            <person name="Toyoda A."/>
            <person name="Oliveira C."/>
            <person name="Osipova E."/>
            <person name="Leigh N.D."/>
            <person name="Simon A."/>
            <person name="Yun M.H."/>
        </authorList>
    </citation>
    <scope>NUCLEOTIDE SEQUENCE</scope>
    <source>
        <strain evidence="2">20211129_DDA</strain>
        <tissue evidence="2">Liver</tissue>
    </source>
</reference>
<dbReference type="AlphaFoldDB" id="A0AAV7UE16"/>
<organism evidence="2 3">
    <name type="scientific">Pleurodeles waltl</name>
    <name type="common">Iberian ribbed newt</name>
    <dbReference type="NCBI Taxonomy" id="8319"/>
    <lineage>
        <taxon>Eukaryota</taxon>
        <taxon>Metazoa</taxon>
        <taxon>Chordata</taxon>
        <taxon>Craniata</taxon>
        <taxon>Vertebrata</taxon>
        <taxon>Euteleostomi</taxon>
        <taxon>Amphibia</taxon>
        <taxon>Batrachia</taxon>
        <taxon>Caudata</taxon>
        <taxon>Salamandroidea</taxon>
        <taxon>Salamandridae</taxon>
        <taxon>Pleurodelinae</taxon>
        <taxon>Pleurodeles</taxon>
    </lineage>
</organism>
<sequence>MATCIYKALKSEKTTINEGQELVEGGGGTDDSADADALVPGGSRQDRLRCERGAGKDWSPSAAHRQRFGDLGCKVFESGGRSTGSVGTAILMEAAAVVAGRL</sequence>
<evidence type="ECO:0000313" key="3">
    <source>
        <dbReference type="Proteomes" id="UP001066276"/>
    </source>
</evidence>
<accession>A0AAV7UE16</accession>
<dbReference type="EMBL" id="JANPWB010000005">
    <property type="protein sequence ID" value="KAJ1187158.1"/>
    <property type="molecule type" value="Genomic_DNA"/>
</dbReference>
<evidence type="ECO:0000313" key="2">
    <source>
        <dbReference type="EMBL" id="KAJ1187158.1"/>
    </source>
</evidence>
<protein>
    <submittedName>
        <fullName evidence="2">Uncharacterized protein</fullName>
    </submittedName>
</protein>